<name>A0A9D4EP56_DREPO</name>
<organism evidence="2 3">
    <name type="scientific">Dreissena polymorpha</name>
    <name type="common">Zebra mussel</name>
    <name type="synonym">Mytilus polymorpha</name>
    <dbReference type="NCBI Taxonomy" id="45954"/>
    <lineage>
        <taxon>Eukaryota</taxon>
        <taxon>Metazoa</taxon>
        <taxon>Spiralia</taxon>
        <taxon>Lophotrochozoa</taxon>
        <taxon>Mollusca</taxon>
        <taxon>Bivalvia</taxon>
        <taxon>Autobranchia</taxon>
        <taxon>Heteroconchia</taxon>
        <taxon>Euheterodonta</taxon>
        <taxon>Imparidentia</taxon>
        <taxon>Neoheterodontei</taxon>
        <taxon>Myida</taxon>
        <taxon>Dreissenoidea</taxon>
        <taxon>Dreissenidae</taxon>
        <taxon>Dreissena</taxon>
    </lineage>
</organism>
<reference evidence="2" key="1">
    <citation type="journal article" date="2019" name="bioRxiv">
        <title>The Genome of the Zebra Mussel, Dreissena polymorpha: A Resource for Invasive Species Research.</title>
        <authorList>
            <person name="McCartney M.A."/>
            <person name="Auch B."/>
            <person name="Kono T."/>
            <person name="Mallez S."/>
            <person name="Zhang Y."/>
            <person name="Obille A."/>
            <person name="Becker A."/>
            <person name="Abrahante J.E."/>
            <person name="Garbe J."/>
            <person name="Badalamenti J.P."/>
            <person name="Herman A."/>
            <person name="Mangelson H."/>
            <person name="Liachko I."/>
            <person name="Sullivan S."/>
            <person name="Sone E.D."/>
            <person name="Koren S."/>
            <person name="Silverstein K.A.T."/>
            <person name="Beckman K.B."/>
            <person name="Gohl D.M."/>
        </authorList>
    </citation>
    <scope>NUCLEOTIDE SEQUENCE</scope>
    <source>
        <strain evidence="2">Duluth1</strain>
        <tissue evidence="2">Whole animal</tissue>
    </source>
</reference>
<comment type="caution">
    <text evidence="2">The sequence shown here is derived from an EMBL/GenBank/DDBJ whole genome shotgun (WGS) entry which is preliminary data.</text>
</comment>
<sequence>MAELMLLSKQKSPAGGSGDKENINVPVQVEKSATVSKQPMKKPDKPKKTDKDPTKEVLLILHELNSNVVQQGEKLEKLNGRVDTLYEWYDHTPDVQFEGDYHEIDEHEQQPVDMNCSNTIIDGVQSEREPGKNSRQCFKGLSDKFLFSKKVDNEVNEYLATFINTSFRSGVSEECVTEICKDVHRPVNCEALTKTRVNPGIWRLLKPQTQTEDAKMQSIQNML</sequence>
<reference evidence="2" key="2">
    <citation type="submission" date="2020-11" db="EMBL/GenBank/DDBJ databases">
        <authorList>
            <person name="McCartney M.A."/>
            <person name="Auch B."/>
            <person name="Kono T."/>
            <person name="Mallez S."/>
            <person name="Becker A."/>
            <person name="Gohl D.M."/>
            <person name="Silverstein K.A.T."/>
            <person name="Koren S."/>
            <person name="Bechman K.B."/>
            <person name="Herman A."/>
            <person name="Abrahante J.E."/>
            <person name="Garbe J."/>
        </authorList>
    </citation>
    <scope>NUCLEOTIDE SEQUENCE</scope>
    <source>
        <strain evidence="2">Duluth1</strain>
        <tissue evidence="2">Whole animal</tissue>
    </source>
</reference>
<keyword evidence="3" id="KW-1185">Reference proteome</keyword>
<evidence type="ECO:0000256" key="1">
    <source>
        <dbReference type="SAM" id="MobiDB-lite"/>
    </source>
</evidence>
<dbReference type="EMBL" id="JAIWYP010000008">
    <property type="protein sequence ID" value="KAH3781545.1"/>
    <property type="molecule type" value="Genomic_DNA"/>
</dbReference>
<evidence type="ECO:0000313" key="3">
    <source>
        <dbReference type="Proteomes" id="UP000828390"/>
    </source>
</evidence>
<accession>A0A9D4EP56</accession>
<gene>
    <name evidence="2" type="ORF">DPMN_159376</name>
</gene>
<dbReference type="PANTHER" id="PTHR34239">
    <property type="entry name" value="APPLE DOMAIN-CONTAINING PROTEIN"/>
    <property type="match status" value="1"/>
</dbReference>
<protein>
    <submittedName>
        <fullName evidence="2">Uncharacterized protein</fullName>
    </submittedName>
</protein>
<dbReference type="Proteomes" id="UP000828390">
    <property type="component" value="Unassembled WGS sequence"/>
</dbReference>
<dbReference type="PANTHER" id="PTHR34239:SF2">
    <property type="entry name" value="TRANSPOSABLE ELEMENT P TRANSPOSASE_THAP9 CONSERVED DOMAIN-CONTAINING PROTEIN"/>
    <property type="match status" value="1"/>
</dbReference>
<proteinExistence type="predicted"/>
<evidence type="ECO:0000313" key="2">
    <source>
        <dbReference type="EMBL" id="KAH3781545.1"/>
    </source>
</evidence>
<feature type="region of interest" description="Disordered" evidence="1">
    <location>
        <begin position="1"/>
        <end position="52"/>
    </location>
</feature>
<dbReference type="AlphaFoldDB" id="A0A9D4EP56"/>
<feature type="compositionally biased region" description="Basic and acidic residues" evidence="1">
    <location>
        <begin position="41"/>
        <end position="52"/>
    </location>
</feature>